<evidence type="ECO:0000256" key="1">
    <source>
        <dbReference type="ARBA" id="ARBA00022670"/>
    </source>
</evidence>
<dbReference type="eggNOG" id="COG2003">
    <property type="taxonomic scope" value="Bacteria"/>
</dbReference>
<evidence type="ECO:0000256" key="6">
    <source>
        <dbReference type="RuleBase" id="RU003797"/>
    </source>
</evidence>
<dbReference type="PATRIC" id="fig|867902.3.peg.676"/>
<proteinExistence type="inferred from homology"/>
<reference evidence="8 9" key="1">
    <citation type="submission" date="2012-06" db="EMBL/GenBank/DDBJ databases">
        <title>The complete genome of Ornithobacterium rhinotracheale DSM 15997.</title>
        <authorList>
            <consortium name="US DOE Joint Genome Institute (JGI-PGF)"/>
            <person name="Lucas S."/>
            <person name="Copeland A."/>
            <person name="Lapidus A."/>
            <person name="Goodwin L."/>
            <person name="Pitluck S."/>
            <person name="Peters L."/>
            <person name="Mikhailova N."/>
            <person name="Teshima H."/>
            <person name="Kyrpides N."/>
            <person name="Mavromatis K."/>
            <person name="Pagani I."/>
            <person name="Ivanova N."/>
            <person name="Ovchinnikova G."/>
            <person name="Zeytun A."/>
            <person name="Detter J.C."/>
            <person name="Han C."/>
            <person name="Land M."/>
            <person name="Hauser L."/>
            <person name="Markowitz V."/>
            <person name="Cheng J.-F."/>
            <person name="Hugenholtz P."/>
            <person name="Woyke T."/>
            <person name="Wu D."/>
            <person name="Lang E."/>
            <person name="Kopitz M."/>
            <person name="Brambilla E."/>
            <person name="Klenk H.-P."/>
            <person name="Eisen J.A."/>
        </authorList>
    </citation>
    <scope>NUCLEOTIDE SEQUENCE [LARGE SCALE GENOMIC DNA]</scope>
    <source>
        <strain evidence="9">ATCC 51463 / DSM 15997 / CCUG 23171 / LMG 9086</strain>
    </source>
</reference>
<dbReference type="Pfam" id="PF20582">
    <property type="entry name" value="UPF0758_N"/>
    <property type="match status" value="1"/>
</dbReference>
<keyword evidence="2" id="KW-0479">Metal-binding</keyword>
<keyword evidence="4" id="KW-0862">Zinc</keyword>
<name>I3ZYV8_ORNRL</name>
<dbReference type="PANTHER" id="PTHR30471:SF3">
    <property type="entry name" value="UPF0758 PROTEIN YEES-RELATED"/>
    <property type="match status" value="1"/>
</dbReference>
<dbReference type="PANTHER" id="PTHR30471">
    <property type="entry name" value="DNA REPAIR PROTEIN RADC"/>
    <property type="match status" value="1"/>
</dbReference>
<dbReference type="GO" id="GO:0006508">
    <property type="term" value="P:proteolysis"/>
    <property type="evidence" value="ECO:0007669"/>
    <property type="project" value="UniProtKB-KW"/>
</dbReference>
<dbReference type="GO" id="GO:0008237">
    <property type="term" value="F:metallopeptidase activity"/>
    <property type="evidence" value="ECO:0007669"/>
    <property type="project" value="UniProtKB-KW"/>
</dbReference>
<dbReference type="HOGENOM" id="CLU_073529_0_2_10"/>
<dbReference type="STRING" id="867902.Ornrh_0694"/>
<evidence type="ECO:0000256" key="5">
    <source>
        <dbReference type="ARBA" id="ARBA00023049"/>
    </source>
</evidence>
<evidence type="ECO:0000256" key="2">
    <source>
        <dbReference type="ARBA" id="ARBA00022723"/>
    </source>
</evidence>
<dbReference type="GO" id="GO:0046872">
    <property type="term" value="F:metal ion binding"/>
    <property type="evidence" value="ECO:0007669"/>
    <property type="project" value="UniProtKB-KW"/>
</dbReference>
<dbReference type="Pfam" id="PF04002">
    <property type="entry name" value="RadC"/>
    <property type="match status" value="1"/>
</dbReference>
<dbReference type="InterPro" id="IPR001405">
    <property type="entry name" value="UPF0758"/>
</dbReference>
<dbReference type="NCBIfam" id="NF000642">
    <property type="entry name" value="PRK00024.1"/>
    <property type="match status" value="1"/>
</dbReference>
<dbReference type="KEGG" id="orh:Ornrh_0694"/>
<sequence>MKEEKRERLFETKPLNEWAEDDRPREKLMLKGKDALSDAELLAIIMGSGNREETAVDLAKRILQDHHHNWNELAKRSVSELKKYKGVGEAKAIGIVSALEIGRRRAKQTPVRRPQIKSSQSAYEYLRHELEDLHVEEFWVLFLNQSNRVIAAQKISEGGIVGALVDVRVLFKKAIEMYATAVIVAHNHPSGALHPSTEDLQITAKIKEAGNVLNIPMLDHLIIAQSGYYSFADDGQV</sequence>
<dbReference type="InterPro" id="IPR010994">
    <property type="entry name" value="RuvA_2-like"/>
</dbReference>
<evidence type="ECO:0000256" key="3">
    <source>
        <dbReference type="ARBA" id="ARBA00022801"/>
    </source>
</evidence>
<dbReference type="GeneID" id="71568997"/>
<dbReference type="Gene3D" id="3.40.140.10">
    <property type="entry name" value="Cytidine Deaminase, domain 2"/>
    <property type="match status" value="1"/>
</dbReference>
<feature type="domain" description="MPN" evidence="7">
    <location>
        <begin position="115"/>
        <end position="237"/>
    </location>
</feature>
<protein>
    <submittedName>
        <fullName evidence="8">DNA repair protein radc</fullName>
    </submittedName>
</protein>
<dbReference type="AlphaFoldDB" id="I3ZYV8"/>
<dbReference type="Proteomes" id="UP000006051">
    <property type="component" value="Chromosome"/>
</dbReference>
<dbReference type="SUPFAM" id="SSF102712">
    <property type="entry name" value="JAB1/MPN domain"/>
    <property type="match status" value="1"/>
</dbReference>
<dbReference type="InterPro" id="IPR046778">
    <property type="entry name" value="UPF0758_N"/>
</dbReference>
<dbReference type="CDD" id="cd08071">
    <property type="entry name" value="MPN_DUF2466"/>
    <property type="match status" value="1"/>
</dbReference>
<keyword evidence="3" id="KW-0378">Hydrolase</keyword>
<dbReference type="InterPro" id="IPR020891">
    <property type="entry name" value="UPF0758_CS"/>
</dbReference>
<dbReference type="InterPro" id="IPR025657">
    <property type="entry name" value="RadC_JAB"/>
</dbReference>
<dbReference type="NCBIfam" id="TIGR00608">
    <property type="entry name" value="radc"/>
    <property type="match status" value="1"/>
</dbReference>
<dbReference type="InterPro" id="IPR037518">
    <property type="entry name" value="MPN"/>
</dbReference>
<accession>I3ZYV8</accession>
<dbReference type="PROSITE" id="PS01302">
    <property type="entry name" value="UPF0758"/>
    <property type="match status" value="1"/>
</dbReference>
<keyword evidence="1" id="KW-0645">Protease</keyword>
<dbReference type="SUPFAM" id="SSF47781">
    <property type="entry name" value="RuvA domain 2-like"/>
    <property type="match status" value="1"/>
</dbReference>
<keyword evidence="9" id="KW-1185">Reference proteome</keyword>
<gene>
    <name evidence="8" type="ordered locus">Ornrh_0694</name>
</gene>
<evidence type="ECO:0000256" key="4">
    <source>
        <dbReference type="ARBA" id="ARBA00022833"/>
    </source>
</evidence>
<comment type="similarity">
    <text evidence="6">Belongs to the UPF0758 family.</text>
</comment>
<evidence type="ECO:0000313" key="8">
    <source>
        <dbReference type="EMBL" id="AFL96892.1"/>
    </source>
</evidence>
<dbReference type="RefSeq" id="WP_014790501.1">
    <property type="nucleotide sequence ID" value="NC_018016.1"/>
</dbReference>
<evidence type="ECO:0000313" key="9">
    <source>
        <dbReference type="Proteomes" id="UP000006051"/>
    </source>
</evidence>
<evidence type="ECO:0000259" key="7">
    <source>
        <dbReference type="PROSITE" id="PS50249"/>
    </source>
</evidence>
<dbReference type="GeneID" id="97257414"/>
<keyword evidence="5" id="KW-0482">Metalloprotease</keyword>
<organism evidence="8 9">
    <name type="scientific">Ornithobacterium rhinotracheale (strain ATCC 51463 / DSM 15997 / CCUG 23171 / CIP 104009 / LMG 9086)</name>
    <dbReference type="NCBI Taxonomy" id="867902"/>
    <lineage>
        <taxon>Bacteria</taxon>
        <taxon>Pseudomonadati</taxon>
        <taxon>Bacteroidota</taxon>
        <taxon>Flavobacteriia</taxon>
        <taxon>Flavobacteriales</taxon>
        <taxon>Weeksellaceae</taxon>
        <taxon>Ornithobacterium</taxon>
    </lineage>
</organism>
<dbReference type="EMBL" id="CP003283">
    <property type="protein sequence ID" value="AFL96892.1"/>
    <property type="molecule type" value="Genomic_DNA"/>
</dbReference>
<dbReference type="PROSITE" id="PS50249">
    <property type="entry name" value="MPN"/>
    <property type="match status" value="1"/>
</dbReference>